<keyword evidence="1" id="KW-0472">Membrane</keyword>
<dbReference type="AlphaFoldDB" id="A0A449BEI7"/>
<dbReference type="RefSeq" id="WP_026391103.1">
    <property type="nucleotide sequence ID" value="NZ_LR215048.1"/>
</dbReference>
<evidence type="ECO:0000256" key="1">
    <source>
        <dbReference type="SAM" id="Phobius"/>
    </source>
</evidence>
<feature type="transmembrane region" description="Helical" evidence="1">
    <location>
        <begin position="81"/>
        <end position="98"/>
    </location>
</feature>
<reference evidence="2 3" key="1">
    <citation type="submission" date="2019-01" db="EMBL/GenBank/DDBJ databases">
        <authorList>
            <consortium name="Pathogen Informatics"/>
        </authorList>
    </citation>
    <scope>NUCLEOTIDE SEQUENCE [LARGE SCALE GENOMIC DNA]</scope>
    <source>
        <strain evidence="2 3">NCTC10138</strain>
    </source>
</reference>
<dbReference type="EMBL" id="LR215048">
    <property type="protein sequence ID" value="VEU80847.1"/>
    <property type="molecule type" value="Genomic_DNA"/>
</dbReference>
<proteinExistence type="predicted"/>
<evidence type="ECO:0000313" key="2">
    <source>
        <dbReference type="EMBL" id="VEU80847.1"/>
    </source>
</evidence>
<protein>
    <recommendedName>
        <fullName evidence="4">RDD domain-containing protein</fullName>
    </recommendedName>
</protein>
<organism evidence="2 3">
    <name type="scientific">Haploplasma axanthum</name>
    <name type="common">Acholeplasma axanthum</name>
    <dbReference type="NCBI Taxonomy" id="29552"/>
    <lineage>
        <taxon>Bacteria</taxon>
        <taxon>Bacillati</taxon>
        <taxon>Mycoplasmatota</taxon>
        <taxon>Mollicutes</taxon>
        <taxon>Acholeplasmatales</taxon>
        <taxon>Acholeplasmataceae</taxon>
        <taxon>Haploplasma</taxon>
    </lineage>
</organism>
<accession>A0A449BEI7</accession>
<sequence>MKNLKIKLIVTILSIMLFAIDIVLYCTDNSMDWNIEKITSFIFISIWICSIPQMLTYYFFKIKNSKIKYSVSLGYEVGIRRFLGFIFAPFYGIKFYIVDLNDLKYNGEFFFKILKKQNY</sequence>
<dbReference type="OrthoDB" id="9941504at2"/>
<evidence type="ECO:0008006" key="4">
    <source>
        <dbReference type="Google" id="ProtNLM"/>
    </source>
</evidence>
<dbReference type="Proteomes" id="UP000289841">
    <property type="component" value="Chromosome"/>
</dbReference>
<keyword evidence="1" id="KW-1133">Transmembrane helix</keyword>
<keyword evidence="3" id="KW-1185">Reference proteome</keyword>
<keyword evidence="1" id="KW-0812">Transmembrane</keyword>
<name>A0A449BEI7_HAPAX</name>
<dbReference type="KEGG" id="aaxa:NCTC10138_01234"/>
<feature type="transmembrane region" description="Helical" evidence="1">
    <location>
        <begin position="38"/>
        <end position="60"/>
    </location>
</feature>
<feature type="transmembrane region" description="Helical" evidence="1">
    <location>
        <begin position="7"/>
        <end position="26"/>
    </location>
</feature>
<gene>
    <name evidence="2" type="ORF">NCTC10138_01234</name>
</gene>
<evidence type="ECO:0000313" key="3">
    <source>
        <dbReference type="Proteomes" id="UP000289841"/>
    </source>
</evidence>